<gene>
    <name evidence="1" type="ORF">METZ01_LOCUS504315</name>
</gene>
<evidence type="ECO:0000313" key="1">
    <source>
        <dbReference type="EMBL" id="SVE51461.1"/>
    </source>
</evidence>
<feature type="non-terminal residue" evidence="1">
    <location>
        <position position="1"/>
    </location>
</feature>
<dbReference type="EMBL" id="UINC01222603">
    <property type="protein sequence ID" value="SVE51461.1"/>
    <property type="molecule type" value="Genomic_DNA"/>
</dbReference>
<dbReference type="AlphaFoldDB" id="A0A383E416"/>
<organism evidence="1">
    <name type="scientific">marine metagenome</name>
    <dbReference type="NCBI Taxonomy" id="408172"/>
    <lineage>
        <taxon>unclassified sequences</taxon>
        <taxon>metagenomes</taxon>
        <taxon>ecological metagenomes</taxon>
    </lineage>
</organism>
<evidence type="ECO:0008006" key="2">
    <source>
        <dbReference type="Google" id="ProtNLM"/>
    </source>
</evidence>
<protein>
    <recommendedName>
        <fullName evidence="2">Glycosyltransferase 2-like domain-containing protein</fullName>
    </recommendedName>
</protein>
<proteinExistence type="predicted"/>
<reference evidence="1" key="1">
    <citation type="submission" date="2018-05" db="EMBL/GenBank/DDBJ databases">
        <authorList>
            <person name="Lanie J.A."/>
            <person name="Ng W.-L."/>
            <person name="Kazmierczak K.M."/>
            <person name="Andrzejewski T.M."/>
            <person name="Davidsen T.M."/>
            <person name="Wayne K.J."/>
            <person name="Tettelin H."/>
            <person name="Glass J.I."/>
            <person name="Rusch D."/>
            <person name="Podicherti R."/>
            <person name="Tsui H.-C.T."/>
            <person name="Winkler M.E."/>
        </authorList>
    </citation>
    <scope>NUCLEOTIDE SEQUENCE</scope>
</reference>
<accession>A0A383E416</accession>
<sequence length="111" mass="12731">RRILSRIFTALVNLLSGQSLRYYNGPVAHLKFNVMRWHADTDGFGYQAEILNRLLMEGVSYIEVEVPNIDRGSGVTSAFSFKNFLAVGHSLLQIFLRRVRWSLYYSDKNGS</sequence>
<name>A0A383E416_9ZZZZ</name>